<feature type="region of interest" description="Disordered" evidence="1">
    <location>
        <begin position="1"/>
        <end position="21"/>
    </location>
</feature>
<dbReference type="Pfam" id="PF13380">
    <property type="entry name" value="CoA_binding_2"/>
    <property type="match status" value="1"/>
</dbReference>
<name>C4WFT5_9HYPH</name>
<evidence type="ECO:0000259" key="2">
    <source>
        <dbReference type="SMART" id="SM00881"/>
    </source>
</evidence>
<organism evidence="3 4">
    <name type="scientific">Brucella intermedia LMG 3301</name>
    <dbReference type="NCBI Taxonomy" id="641118"/>
    <lineage>
        <taxon>Bacteria</taxon>
        <taxon>Pseudomonadati</taxon>
        <taxon>Pseudomonadota</taxon>
        <taxon>Alphaproteobacteria</taxon>
        <taxon>Hyphomicrobiales</taxon>
        <taxon>Brucellaceae</taxon>
        <taxon>Brucella/Ochrobactrum group</taxon>
        <taxon>Brucella</taxon>
    </lineage>
</organism>
<dbReference type="Gene3D" id="3.40.50.720">
    <property type="entry name" value="NAD(P)-binding Rossmann-like Domain"/>
    <property type="match status" value="1"/>
</dbReference>
<evidence type="ECO:0000313" key="4">
    <source>
        <dbReference type="Proteomes" id="UP000004386"/>
    </source>
</evidence>
<dbReference type="InterPro" id="IPR003781">
    <property type="entry name" value="CoA-bd"/>
</dbReference>
<evidence type="ECO:0000313" key="3">
    <source>
        <dbReference type="EMBL" id="EEQ95463.1"/>
    </source>
</evidence>
<sequence>MCLYASTGSSHSKGTEMQNPSDDQIREILLSVRTIALLGASPKPERPSNGVMEFLLSKGYRVIPVNPGQAGKDIHGQRVVARLADIDEPVDMIDVFREPYSLPGIVDEVLAMQPRPKILWTQLGVVHEEAGNRAREAGLTVVMDRCPAIEYPRLIAE</sequence>
<dbReference type="InterPro" id="IPR036291">
    <property type="entry name" value="NAD(P)-bd_dom_sf"/>
</dbReference>
<dbReference type="SMART" id="SM00881">
    <property type="entry name" value="CoA_binding"/>
    <property type="match status" value="1"/>
</dbReference>
<dbReference type="HOGENOM" id="CLU_112567_0_0_5"/>
<feature type="domain" description="CoA-binding" evidence="2">
    <location>
        <begin position="29"/>
        <end position="125"/>
    </location>
</feature>
<protein>
    <submittedName>
        <fullName evidence="3">CoA-binding domain-containing protein</fullName>
    </submittedName>
</protein>
<accession>C4WFT5</accession>
<dbReference type="SUPFAM" id="SSF51735">
    <property type="entry name" value="NAD(P)-binding Rossmann-fold domains"/>
    <property type="match status" value="1"/>
</dbReference>
<evidence type="ECO:0000256" key="1">
    <source>
        <dbReference type="SAM" id="MobiDB-lite"/>
    </source>
</evidence>
<comment type="caution">
    <text evidence="3">The sequence shown here is derived from an EMBL/GenBank/DDBJ whole genome shotgun (WGS) entry which is preliminary data.</text>
</comment>
<dbReference type="PANTHER" id="PTHR33303:SF2">
    <property type="entry name" value="COA-BINDING DOMAIN-CONTAINING PROTEIN"/>
    <property type="match status" value="1"/>
</dbReference>
<gene>
    <name evidence="3" type="ORF">OINT_1000836</name>
</gene>
<proteinExistence type="predicted"/>
<dbReference type="AlphaFoldDB" id="C4WFT5"/>
<reference evidence="3 4" key="1">
    <citation type="submission" date="2009-05" db="EMBL/GenBank/DDBJ databases">
        <authorList>
            <person name="Setubal J.C."/>
            <person name="Boyle S."/>
            <person name="Crasta O.R."/>
            <person name="Gillespie J.J."/>
            <person name="Kenyon R.W."/>
            <person name="Lu J."/>
            <person name="Mane S."/>
            <person name="Nagrani S."/>
            <person name="Shallom J.M."/>
            <person name="Shallom S."/>
            <person name="Shukla M."/>
            <person name="Snyder E.E."/>
            <person name="Sobral B.W."/>
            <person name="Wattam A.R."/>
            <person name="Will R."/>
            <person name="Williams K."/>
            <person name="Yoo H."/>
            <person name="Munk C."/>
            <person name="Tapia R."/>
            <person name="Green L."/>
            <person name="Rogers Y."/>
            <person name="Detter J.C."/>
            <person name="Bruce D."/>
            <person name="Brettin T.S."/>
            <person name="Tsolis R."/>
        </authorList>
    </citation>
    <scope>NUCLEOTIDE SEQUENCE [LARGE SCALE GENOMIC DNA]</scope>
    <source>
        <strain evidence="3 4">LMG 3301</strain>
    </source>
</reference>
<dbReference type="Proteomes" id="UP000004386">
    <property type="component" value="Unassembled WGS sequence"/>
</dbReference>
<dbReference type="EMBL" id="ACQA01000001">
    <property type="protein sequence ID" value="EEQ95463.1"/>
    <property type="molecule type" value="Genomic_DNA"/>
</dbReference>
<dbReference type="PANTHER" id="PTHR33303">
    <property type="entry name" value="CYTOPLASMIC PROTEIN-RELATED"/>
    <property type="match status" value="1"/>
</dbReference>